<evidence type="ECO:0000313" key="3">
    <source>
        <dbReference type="Proteomes" id="UP000199399"/>
    </source>
</evidence>
<dbReference type="AlphaFoldDB" id="A0A1G7W3G1"/>
<feature type="chain" id="PRO_5011512174" description="DUF2125 domain-containing protein" evidence="1">
    <location>
        <begin position="25"/>
        <end position="509"/>
    </location>
</feature>
<dbReference type="RefSeq" id="WP_093743604.1">
    <property type="nucleotide sequence ID" value="NZ_FNBP01000010.1"/>
</dbReference>
<dbReference type="Proteomes" id="UP000199399">
    <property type="component" value="Unassembled WGS sequence"/>
</dbReference>
<protein>
    <recommendedName>
        <fullName evidence="4">DUF2125 domain-containing protein</fullName>
    </recommendedName>
</protein>
<evidence type="ECO:0000256" key="1">
    <source>
        <dbReference type="SAM" id="SignalP"/>
    </source>
</evidence>
<evidence type="ECO:0000313" key="2">
    <source>
        <dbReference type="EMBL" id="SDG66421.1"/>
    </source>
</evidence>
<dbReference type="STRING" id="218672.SAMN04489759_11044"/>
<dbReference type="OrthoDB" id="7791409at2"/>
<name>A0A1G7W3G1_9RHOB</name>
<feature type="signal peptide" evidence="1">
    <location>
        <begin position="1"/>
        <end position="24"/>
    </location>
</feature>
<proteinExistence type="predicted"/>
<gene>
    <name evidence="2" type="ORF">SAMN04489759_11044</name>
</gene>
<keyword evidence="3" id="KW-1185">Reference proteome</keyword>
<organism evidence="2 3">
    <name type="scientific">Sulfitobacter delicatus</name>
    <dbReference type="NCBI Taxonomy" id="218672"/>
    <lineage>
        <taxon>Bacteria</taxon>
        <taxon>Pseudomonadati</taxon>
        <taxon>Pseudomonadota</taxon>
        <taxon>Alphaproteobacteria</taxon>
        <taxon>Rhodobacterales</taxon>
        <taxon>Roseobacteraceae</taxon>
        <taxon>Sulfitobacter</taxon>
    </lineage>
</organism>
<keyword evidence="1" id="KW-0732">Signal</keyword>
<accession>A0A1G7W3G1</accession>
<evidence type="ECO:0008006" key="4">
    <source>
        <dbReference type="Google" id="ProtNLM"/>
    </source>
</evidence>
<sequence length="509" mass="54108">MSRLRSASLCLALPATLIGQAAWADLTPAQVWGDWRQYMENMGYTIEAQETAEGDDLTVSDVTMRMQMPEDGGAFSMSIGTLNFVQAEDGAVDIRMPEDMPMTIDIAPEKPEDKPVSMVLNYGQTAPQMTASGTPEALQYDYTAEAISVTLTGLTVDGESYGEDRAKFNLTGSGVTSRTEMTVGELRSYSQTGQIENLQYDVLMDPPDEPATLALKGGLAQISFDGSGELPVLDAADDMAAMLRAGLAFQGGFSAGAGNTDMKVSDPENGDFGLISTSGGAKLNVAMGPEGLAYDGSQQDIAVDVTAAEMPFPIKFSMAETGFNLKLPMKKSEELQDFAFGVTLDQFKMSDMIWGIFDPTGQLPRDPATLVIDLTGKAKVLFDMMDPEVATRMGDQEPGELHALTVNEVSLKAAGAAFDASGDITFDNGDMETLPGMPKPVGVLDLSLVGGVALMDKLVSMGLLPQEQAMGARMMMGLFAVPGEGEDSLTSKIEFTEEGAILANGQRVK</sequence>
<reference evidence="3" key="1">
    <citation type="submission" date="2016-10" db="EMBL/GenBank/DDBJ databases">
        <authorList>
            <person name="Varghese N."/>
            <person name="Submissions S."/>
        </authorList>
    </citation>
    <scope>NUCLEOTIDE SEQUENCE [LARGE SCALE GENOMIC DNA]</scope>
    <source>
        <strain evidence="3">DSM 16477</strain>
    </source>
</reference>
<dbReference type="EMBL" id="FNBP01000010">
    <property type="protein sequence ID" value="SDG66421.1"/>
    <property type="molecule type" value="Genomic_DNA"/>
</dbReference>